<dbReference type="EMBL" id="MU277265">
    <property type="protein sequence ID" value="KAI0056387.1"/>
    <property type="molecule type" value="Genomic_DNA"/>
</dbReference>
<dbReference type="Proteomes" id="UP000814140">
    <property type="component" value="Unassembled WGS sequence"/>
</dbReference>
<keyword evidence="2" id="KW-1185">Reference proteome</keyword>
<gene>
    <name evidence="1" type="ORF">BV25DRAFT_1921027</name>
</gene>
<comment type="caution">
    <text evidence="1">The sequence shown here is derived from an EMBL/GenBank/DDBJ whole genome shotgun (WGS) entry which is preliminary data.</text>
</comment>
<organism evidence="1 2">
    <name type="scientific">Artomyces pyxidatus</name>
    <dbReference type="NCBI Taxonomy" id="48021"/>
    <lineage>
        <taxon>Eukaryota</taxon>
        <taxon>Fungi</taxon>
        <taxon>Dikarya</taxon>
        <taxon>Basidiomycota</taxon>
        <taxon>Agaricomycotina</taxon>
        <taxon>Agaricomycetes</taxon>
        <taxon>Russulales</taxon>
        <taxon>Auriscalpiaceae</taxon>
        <taxon>Artomyces</taxon>
    </lineage>
</organism>
<accession>A0ACB8SJG9</accession>
<evidence type="ECO:0000313" key="2">
    <source>
        <dbReference type="Proteomes" id="UP000814140"/>
    </source>
</evidence>
<reference evidence="1" key="2">
    <citation type="journal article" date="2022" name="New Phytol.">
        <title>Evolutionary transition to the ectomycorrhizal habit in the genomes of a hyperdiverse lineage of mushroom-forming fungi.</title>
        <authorList>
            <person name="Looney B."/>
            <person name="Miyauchi S."/>
            <person name="Morin E."/>
            <person name="Drula E."/>
            <person name="Courty P.E."/>
            <person name="Kohler A."/>
            <person name="Kuo A."/>
            <person name="LaButti K."/>
            <person name="Pangilinan J."/>
            <person name="Lipzen A."/>
            <person name="Riley R."/>
            <person name="Andreopoulos W."/>
            <person name="He G."/>
            <person name="Johnson J."/>
            <person name="Nolan M."/>
            <person name="Tritt A."/>
            <person name="Barry K.W."/>
            <person name="Grigoriev I.V."/>
            <person name="Nagy L.G."/>
            <person name="Hibbett D."/>
            <person name="Henrissat B."/>
            <person name="Matheny P.B."/>
            <person name="Labbe J."/>
            <person name="Martin F.M."/>
        </authorList>
    </citation>
    <scope>NUCLEOTIDE SEQUENCE</scope>
    <source>
        <strain evidence="1">HHB10654</strain>
    </source>
</reference>
<name>A0ACB8SJG9_9AGAM</name>
<reference evidence="1" key="1">
    <citation type="submission" date="2021-03" db="EMBL/GenBank/DDBJ databases">
        <authorList>
            <consortium name="DOE Joint Genome Institute"/>
            <person name="Ahrendt S."/>
            <person name="Looney B.P."/>
            <person name="Miyauchi S."/>
            <person name="Morin E."/>
            <person name="Drula E."/>
            <person name="Courty P.E."/>
            <person name="Chicoki N."/>
            <person name="Fauchery L."/>
            <person name="Kohler A."/>
            <person name="Kuo A."/>
            <person name="Labutti K."/>
            <person name="Pangilinan J."/>
            <person name="Lipzen A."/>
            <person name="Riley R."/>
            <person name="Andreopoulos W."/>
            <person name="He G."/>
            <person name="Johnson J."/>
            <person name="Barry K.W."/>
            <person name="Grigoriev I.V."/>
            <person name="Nagy L."/>
            <person name="Hibbett D."/>
            <person name="Henrissat B."/>
            <person name="Matheny P.B."/>
            <person name="Labbe J."/>
            <person name="Martin F."/>
        </authorList>
    </citation>
    <scope>NUCLEOTIDE SEQUENCE</scope>
    <source>
        <strain evidence="1">HHB10654</strain>
    </source>
</reference>
<evidence type="ECO:0000313" key="1">
    <source>
        <dbReference type="EMBL" id="KAI0056387.1"/>
    </source>
</evidence>
<sequence>MHNPGASALESATIASLIVDYARFQDLLALSASCKALNAPAEKVLYRAFSVSDPNKAYRICQTLSSNSHLAQHVRYFALLYRQSRNTSMSWAAPLPIQFWRAVHHALNSMTRLESLVMSDPSGLPRGDSYTWVLPAEADFRLRELRIQMPWDEDSAAFVARQRHLHSLQSTEISDAYVFPVANPLDRSEPLLPLLEILDAPFRVARQFLDSPLTHLQVFPDIVDSEDCDTLEFISHLWRVRKTLRSLCIHDMHEPRVVEVLRLAARNCPSILYIGILPLPPVSRTAIHASLFSFPKLAMLEIDLGAWNPAAQAPMQKALATELHTYCPALRVLIIWLNNHRFVWRLQYDTGTPQWVGRVESAGGGAGWRHVP</sequence>
<proteinExistence type="predicted"/>
<protein>
    <submittedName>
        <fullName evidence="1">Uncharacterized protein</fullName>
    </submittedName>
</protein>